<sequence>MAPYIMSKKSTGERKQTKEVTREFRYLSAVVFIDKMGRFAIQLMGFFFITVFMFAPYHHWTLPDNRIGFIVIPDVAKKIRRFAWNEISNFVDPCFILSMVGALPLPAPSDPSSSSSWTEDSFENRDLQIREMKHQAYSLFREVLSEHPSLAEKAYYNPKEAFIDFFREKRDELDTHLEWSPAERDRREIVFLDSISQDLRGQGPYSLYMKKILGLE</sequence>
<reference evidence="2" key="1">
    <citation type="submission" date="2023-05" db="EMBL/GenBank/DDBJ databases">
        <authorList>
            <person name="Huff M."/>
        </authorList>
    </citation>
    <scope>NUCLEOTIDE SEQUENCE</scope>
</reference>
<accession>A0AAD1ZWS9</accession>
<dbReference type="EMBL" id="OU503049">
    <property type="protein sequence ID" value="CAI9775851.1"/>
    <property type="molecule type" value="Genomic_DNA"/>
</dbReference>
<evidence type="ECO:0000313" key="3">
    <source>
        <dbReference type="Proteomes" id="UP000834106"/>
    </source>
</evidence>
<dbReference type="AlphaFoldDB" id="A0AAD1ZWS9"/>
<evidence type="ECO:0000313" key="2">
    <source>
        <dbReference type="EMBL" id="CAI9775851.1"/>
    </source>
</evidence>
<dbReference type="Proteomes" id="UP000834106">
    <property type="component" value="Chromosome 14"/>
</dbReference>
<keyword evidence="1" id="KW-0472">Membrane</keyword>
<organism evidence="2 3">
    <name type="scientific">Fraxinus pennsylvanica</name>
    <dbReference type="NCBI Taxonomy" id="56036"/>
    <lineage>
        <taxon>Eukaryota</taxon>
        <taxon>Viridiplantae</taxon>
        <taxon>Streptophyta</taxon>
        <taxon>Embryophyta</taxon>
        <taxon>Tracheophyta</taxon>
        <taxon>Spermatophyta</taxon>
        <taxon>Magnoliopsida</taxon>
        <taxon>eudicotyledons</taxon>
        <taxon>Gunneridae</taxon>
        <taxon>Pentapetalae</taxon>
        <taxon>asterids</taxon>
        <taxon>lamiids</taxon>
        <taxon>Lamiales</taxon>
        <taxon>Oleaceae</taxon>
        <taxon>Oleeae</taxon>
        <taxon>Fraxinus</taxon>
    </lineage>
</organism>
<evidence type="ECO:0000256" key="1">
    <source>
        <dbReference type="SAM" id="Phobius"/>
    </source>
</evidence>
<proteinExistence type="predicted"/>
<keyword evidence="1" id="KW-0812">Transmembrane</keyword>
<feature type="transmembrane region" description="Helical" evidence="1">
    <location>
        <begin position="39"/>
        <end position="57"/>
    </location>
</feature>
<protein>
    <submittedName>
        <fullName evidence="2">Uncharacterized protein</fullName>
    </submittedName>
</protein>
<keyword evidence="3" id="KW-1185">Reference proteome</keyword>
<name>A0AAD1ZWS9_9LAMI</name>
<gene>
    <name evidence="2" type="ORF">FPE_LOCUS23281</name>
</gene>
<keyword evidence="1" id="KW-1133">Transmembrane helix</keyword>